<accession>A0A4C1ZMI4</accession>
<reference evidence="1 2" key="1">
    <citation type="journal article" date="2019" name="Commun. Biol.">
        <title>The bagworm genome reveals a unique fibroin gene that provides high tensile strength.</title>
        <authorList>
            <person name="Kono N."/>
            <person name="Nakamura H."/>
            <person name="Ohtoshi R."/>
            <person name="Tomita M."/>
            <person name="Numata K."/>
            <person name="Arakawa K."/>
        </authorList>
    </citation>
    <scope>NUCLEOTIDE SEQUENCE [LARGE SCALE GENOMIC DNA]</scope>
</reference>
<keyword evidence="2" id="KW-1185">Reference proteome</keyword>
<dbReference type="OrthoDB" id="10070851at2759"/>
<sequence length="99" mass="10491">MTGKIGSQSLPDRRGPLCGLIATRAPVFPSAGHTFDCNPAPTSVFDPSFVLRFGPGPACDSVPIRFYSSPVHNFLPHSAFNPDLATNQNSDLDEAGSKC</sequence>
<proteinExistence type="predicted"/>
<comment type="caution">
    <text evidence="1">The sequence shown here is derived from an EMBL/GenBank/DDBJ whole genome shotgun (WGS) entry which is preliminary data.</text>
</comment>
<evidence type="ECO:0000313" key="1">
    <source>
        <dbReference type="EMBL" id="GBP90101.1"/>
    </source>
</evidence>
<organism evidence="1 2">
    <name type="scientific">Eumeta variegata</name>
    <name type="common">Bagworm moth</name>
    <name type="synonym">Eumeta japonica</name>
    <dbReference type="NCBI Taxonomy" id="151549"/>
    <lineage>
        <taxon>Eukaryota</taxon>
        <taxon>Metazoa</taxon>
        <taxon>Ecdysozoa</taxon>
        <taxon>Arthropoda</taxon>
        <taxon>Hexapoda</taxon>
        <taxon>Insecta</taxon>
        <taxon>Pterygota</taxon>
        <taxon>Neoptera</taxon>
        <taxon>Endopterygota</taxon>
        <taxon>Lepidoptera</taxon>
        <taxon>Glossata</taxon>
        <taxon>Ditrysia</taxon>
        <taxon>Tineoidea</taxon>
        <taxon>Psychidae</taxon>
        <taxon>Oiketicinae</taxon>
        <taxon>Eumeta</taxon>
    </lineage>
</organism>
<protein>
    <submittedName>
        <fullName evidence="1">Uncharacterized protein</fullName>
    </submittedName>
</protein>
<name>A0A4C1ZMI4_EUMVA</name>
<dbReference type="EMBL" id="BGZK01002057">
    <property type="protein sequence ID" value="GBP90101.1"/>
    <property type="molecule type" value="Genomic_DNA"/>
</dbReference>
<gene>
    <name evidence="1" type="ORF">EVAR_60238_1</name>
</gene>
<dbReference type="Proteomes" id="UP000299102">
    <property type="component" value="Unassembled WGS sequence"/>
</dbReference>
<evidence type="ECO:0000313" key="2">
    <source>
        <dbReference type="Proteomes" id="UP000299102"/>
    </source>
</evidence>
<dbReference type="AlphaFoldDB" id="A0A4C1ZMI4"/>